<evidence type="ECO:0000256" key="6">
    <source>
        <dbReference type="ARBA" id="ARBA00022729"/>
    </source>
</evidence>
<dbReference type="GO" id="GO:0016985">
    <property type="term" value="F:mannan endo-1,4-beta-mannosidase activity"/>
    <property type="evidence" value="ECO:0007669"/>
    <property type="project" value="UniProtKB-EC"/>
</dbReference>
<keyword evidence="11" id="KW-1185">Reference proteome</keyword>
<dbReference type="EMBL" id="SGPK01000304">
    <property type="protein sequence ID" value="THH04891.1"/>
    <property type="molecule type" value="Genomic_DNA"/>
</dbReference>
<dbReference type="InterPro" id="IPR045053">
    <property type="entry name" value="MAN-like"/>
</dbReference>
<dbReference type="InterPro" id="IPR001547">
    <property type="entry name" value="Glyco_hydro_5"/>
</dbReference>
<dbReference type="EC" id="3.2.1.78" evidence="4"/>
<dbReference type="PANTHER" id="PTHR31451:SF39">
    <property type="entry name" value="MANNAN ENDO-1,4-BETA-MANNOSIDASE 1"/>
    <property type="match status" value="1"/>
</dbReference>
<evidence type="ECO:0000256" key="2">
    <source>
        <dbReference type="ARBA" id="ARBA00004613"/>
    </source>
</evidence>
<dbReference type="InterPro" id="IPR017853">
    <property type="entry name" value="GH"/>
</dbReference>
<gene>
    <name evidence="10" type="ORF">EW145_g5196</name>
</gene>
<reference evidence="10 11" key="1">
    <citation type="submission" date="2019-02" db="EMBL/GenBank/DDBJ databases">
        <title>Genome sequencing of the rare red list fungi Phellinidium pouzarii.</title>
        <authorList>
            <person name="Buettner E."/>
            <person name="Kellner H."/>
        </authorList>
    </citation>
    <scope>NUCLEOTIDE SEQUENCE [LARGE SCALE GENOMIC DNA]</scope>
    <source>
        <strain evidence="10 11">DSM 108285</strain>
    </source>
</reference>
<dbReference type="Proteomes" id="UP000308199">
    <property type="component" value="Unassembled WGS sequence"/>
</dbReference>
<keyword evidence="5" id="KW-0964">Secreted</keyword>
<evidence type="ECO:0000256" key="3">
    <source>
        <dbReference type="ARBA" id="ARBA00005641"/>
    </source>
</evidence>
<proteinExistence type="inferred from homology"/>
<dbReference type="SUPFAM" id="SSF51445">
    <property type="entry name" value="(Trans)glycosidases"/>
    <property type="match status" value="1"/>
</dbReference>
<accession>A0A4S4L279</accession>
<comment type="catalytic activity">
    <reaction evidence="1">
        <text>Random hydrolysis of (1-&gt;4)-beta-D-mannosidic linkages in mannans, galactomannans and glucomannans.</text>
        <dbReference type="EC" id="3.2.1.78"/>
    </reaction>
</comment>
<dbReference type="Gene3D" id="3.20.20.80">
    <property type="entry name" value="Glycosidases"/>
    <property type="match status" value="1"/>
</dbReference>
<keyword evidence="7" id="KW-0378">Hydrolase</keyword>
<feature type="domain" description="Glycoside hydrolase family 5" evidence="9">
    <location>
        <begin position="25"/>
        <end position="246"/>
    </location>
</feature>
<evidence type="ECO:0000256" key="8">
    <source>
        <dbReference type="ARBA" id="ARBA00023295"/>
    </source>
</evidence>
<dbReference type="GO" id="GO:0005576">
    <property type="term" value="C:extracellular region"/>
    <property type="evidence" value="ECO:0007669"/>
    <property type="project" value="UniProtKB-SubCell"/>
</dbReference>
<evidence type="ECO:0000259" key="9">
    <source>
        <dbReference type="Pfam" id="PF26410"/>
    </source>
</evidence>
<evidence type="ECO:0000313" key="11">
    <source>
        <dbReference type="Proteomes" id="UP000308199"/>
    </source>
</evidence>
<evidence type="ECO:0000256" key="4">
    <source>
        <dbReference type="ARBA" id="ARBA00012706"/>
    </source>
</evidence>
<name>A0A4S4L279_9AGAM</name>
<evidence type="ECO:0000256" key="1">
    <source>
        <dbReference type="ARBA" id="ARBA00001678"/>
    </source>
</evidence>
<dbReference type="Pfam" id="PF26410">
    <property type="entry name" value="GH5_mannosidase"/>
    <property type="match status" value="1"/>
</dbReference>
<evidence type="ECO:0000256" key="7">
    <source>
        <dbReference type="ARBA" id="ARBA00022801"/>
    </source>
</evidence>
<dbReference type="PANTHER" id="PTHR31451">
    <property type="match status" value="1"/>
</dbReference>
<keyword evidence="8" id="KW-0326">Glycosidase</keyword>
<evidence type="ECO:0000256" key="5">
    <source>
        <dbReference type="ARBA" id="ARBA00022525"/>
    </source>
</evidence>
<comment type="subcellular location">
    <subcellularLocation>
        <location evidence="2">Secreted</location>
    </subcellularLocation>
</comment>
<comment type="similarity">
    <text evidence="3">Belongs to the glycosyl hydrolase 5 (cellulase A) family.</text>
</comment>
<dbReference type="AlphaFoldDB" id="A0A4S4L279"/>
<evidence type="ECO:0000313" key="10">
    <source>
        <dbReference type="EMBL" id="THH04891.1"/>
    </source>
</evidence>
<protein>
    <recommendedName>
        <fullName evidence="4">mannan endo-1,4-beta-mannosidase</fullName>
        <ecNumber evidence="4">3.2.1.78</ecNumber>
    </recommendedName>
</protein>
<keyword evidence="6" id="KW-0732">Signal</keyword>
<sequence>MLVLCAGFLGSGRASPTKLAVPPGFVTTNGRIFELDGKPFNFVGANSYWLPLLTTPDDVETTFQGMQNQGVKVVRTWGFNAINGSELAGAIESGLTYYQIWNSSQWVLNDGPQGIQRLDNVISTAAKYDIRLIITFTNNWVGYGGSDLFLNWMIGANATHDMFFTNKDVIASYQAYAKTIVERYKESSTVFAWELMNEARCASDTLPSGPDCVPGSNTLNTWYKEQSNFVRSLDPHHMITTGGEGMFFWANPPIITSNDSSSTDFNFNGEAGEDFELDLHLPNIDFGVYHMYPQTWYPQLDFPGSNFSVEDWGLFWMQTHADNNKTTVYPTWTRADENLYCVLQRASPNDGLAIYQNQTSVVDIFTNAAKVMSERNR</sequence>
<organism evidence="10 11">
    <name type="scientific">Phellinidium pouzarii</name>
    <dbReference type="NCBI Taxonomy" id="167371"/>
    <lineage>
        <taxon>Eukaryota</taxon>
        <taxon>Fungi</taxon>
        <taxon>Dikarya</taxon>
        <taxon>Basidiomycota</taxon>
        <taxon>Agaricomycotina</taxon>
        <taxon>Agaricomycetes</taxon>
        <taxon>Hymenochaetales</taxon>
        <taxon>Hymenochaetaceae</taxon>
        <taxon>Phellinidium</taxon>
    </lineage>
</organism>
<dbReference type="OrthoDB" id="406631at2759"/>
<dbReference type="GO" id="GO:0046355">
    <property type="term" value="P:mannan catabolic process"/>
    <property type="evidence" value="ECO:0007669"/>
    <property type="project" value="UniProtKB-ARBA"/>
</dbReference>
<comment type="caution">
    <text evidence="10">The sequence shown here is derived from an EMBL/GenBank/DDBJ whole genome shotgun (WGS) entry which is preliminary data.</text>
</comment>